<dbReference type="RefSeq" id="WP_128251507.1">
    <property type="nucleotide sequence ID" value="NZ_CP034951.1"/>
</dbReference>
<evidence type="ECO:0000313" key="12">
    <source>
        <dbReference type="Proteomes" id="UP000285517"/>
    </source>
</evidence>
<keyword evidence="12" id="KW-1185">Reference proteome</keyword>
<evidence type="ECO:0000259" key="10">
    <source>
        <dbReference type="PROSITE" id="PS51194"/>
    </source>
</evidence>
<evidence type="ECO:0000256" key="3">
    <source>
        <dbReference type="ARBA" id="ARBA00022806"/>
    </source>
</evidence>
<keyword evidence="4" id="KW-0067">ATP-binding</keyword>
<dbReference type="Pfam" id="PF00271">
    <property type="entry name" value="Helicase_C"/>
    <property type="match status" value="1"/>
</dbReference>
<dbReference type="GO" id="GO:0003677">
    <property type="term" value="F:DNA binding"/>
    <property type="evidence" value="ECO:0007669"/>
    <property type="project" value="UniProtKB-KW"/>
</dbReference>
<sequence length="944" mass="107815">MKNTNGFYPNQRYTSKGEPELGIGILTESNNRQVKIYFPLSNETRMYAMESAPLRRVVFKAGDTIEDVNKQAMLIERVGMESGLYTYYGNDKKISEADLGDVSINYGVDDRFFMGDVDTPQAFALRRETLQHEYERKISPVHGFVGGRIDLIPHQLYIAHEVSSRYAPRVLLSDQVGLGKTIEACLIIQRLLLSGRISRVLILVPDSLIHQWFVELLRKFNMWFHIFDEARSASLDDSSPDGNPFLANQLILCSTEFLAASEKRSSQALTAGWDMLVVDEAHHLEWSGDKVSPEYAVVELLSKVAKGLLLLTATPEQLGEESHFARLRLLDPNRYTSYEDFINETSDHKTIANIVEKLHLGKNLNSKDIKILESIFMKERIQAVIKGAEMAKDNLIEDLLDQHGPGRVLFRNTRSAMTDFPKRKAHLIPLKAKKDPSLWLQRLTDEFARDMNLEETSEEQEFWFKEDPRVQWLLDTLKKIYQAKALLICKSKEKVLALEKVLTQRANLKVGVFHEDLTIVQRDRNAAWFAESDGAQILLCSEIGSEGRNFQFAHHLILFDLPLHPELLEQRLGRLDRIGQTEDIHIHIPYLLQSPQHKLVRWFHEGLNAFEKNIEGGYKVYQLFGERLQDVFNSPSATDPDPQLEALIAETSIFQKELQKSLAEDRDRLLEMNSFRPAIAEKIVEQIQKEDRDDTLETYFTKVFEYFNVEMEDLAARTYFLHPASEITEIFPSIPPKGISVTFSRNYALRREEVSFLTWDHPLTTECIDMMLSSGTGSASFGILHNAKTPGLLLEILFVLETSRQQGVYIDRFLPNTPLRIVVDLHGNEVTDSYSVETFDKNLTPGPIEPLLDNETLIETILPKMIAAATKVAAEQSSKEIAKGLQTMNLTLNHEIDRLKTLQTKNKNIRPEEIESALEEQTTLASLIKNARVRMDAMQVIIIE</sequence>
<dbReference type="InterPro" id="IPR027417">
    <property type="entry name" value="P-loop_NTPase"/>
</dbReference>
<evidence type="ECO:0000256" key="7">
    <source>
        <dbReference type="ARBA" id="ARBA00023159"/>
    </source>
</evidence>
<keyword evidence="8" id="KW-0804">Transcription</keyword>
<gene>
    <name evidence="11" type="primary">rapA</name>
    <name evidence="11" type="ORF">EI546_01845</name>
</gene>
<dbReference type="Gene3D" id="3.40.50.300">
    <property type="entry name" value="P-loop containing nucleotide triphosphate hydrolases"/>
    <property type="match status" value="1"/>
</dbReference>
<dbReference type="InterPro" id="IPR022737">
    <property type="entry name" value="RapA_C"/>
</dbReference>
<dbReference type="PROSITE" id="PS51192">
    <property type="entry name" value="HELICASE_ATP_BIND_1"/>
    <property type="match status" value="1"/>
</dbReference>
<evidence type="ECO:0000256" key="5">
    <source>
        <dbReference type="ARBA" id="ARBA00023015"/>
    </source>
</evidence>
<dbReference type="GO" id="GO:0005524">
    <property type="term" value="F:ATP binding"/>
    <property type="evidence" value="ECO:0007669"/>
    <property type="project" value="UniProtKB-KW"/>
</dbReference>
<dbReference type="InterPro" id="IPR023949">
    <property type="entry name" value="Helicase_RapA"/>
</dbReference>
<dbReference type="GO" id="GO:0004386">
    <property type="term" value="F:helicase activity"/>
    <property type="evidence" value="ECO:0007669"/>
    <property type="project" value="UniProtKB-KW"/>
</dbReference>
<evidence type="ECO:0000256" key="1">
    <source>
        <dbReference type="ARBA" id="ARBA00022741"/>
    </source>
</evidence>
<dbReference type="InterPro" id="IPR001650">
    <property type="entry name" value="Helicase_C-like"/>
</dbReference>
<dbReference type="SUPFAM" id="SSF52540">
    <property type="entry name" value="P-loop containing nucleoside triphosphate hydrolases"/>
    <property type="match status" value="2"/>
</dbReference>
<dbReference type="Gene3D" id="2.30.30.140">
    <property type="match status" value="1"/>
</dbReference>
<dbReference type="Gene3D" id="6.10.140.1500">
    <property type="match status" value="1"/>
</dbReference>
<dbReference type="AlphaFoldDB" id="A0A410G784"/>
<feature type="domain" description="Helicase ATP-binding" evidence="9">
    <location>
        <begin position="161"/>
        <end position="333"/>
    </location>
</feature>
<keyword evidence="6" id="KW-0238">DNA-binding</keyword>
<dbReference type="SMART" id="SM00490">
    <property type="entry name" value="HELICc"/>
    <property type="match status" value="1"/>
</dbReference>
<keyword evidence="2" id="KW-0378">Hydrolase</keyword>
<keyword evidence="3" id="KW-0347">Helicase</keyword>
<reference evidence="11 12" key="1">
    <citation type="submission" date="2019-01" db="EMBL/GenBank/DDBJ databases">
        <title>Complete genome sequencing of Aequorivita sp. H23M31.</title>
        <authorList>
            <person name="Bae J.-W."/>
        </authorList>
    </citation>
    <scope>NUCLEOTIDE SEQUENCE [LARGE SCALE GENOMIC DNA]</scope>
    <source>
        <strain evidence="11 12">H23M31</strain>
    </source>
</reference>
<dbReference type="GO" id="GO:0016817">
    <property type="term" value="F:hydrolase activity, acting on acid anhydrides"/>
    <property type="evidence" value="ECO:0007669"/>
    <property type="project" value="InterPro"/>
</dbReference>
<keyword evidence="7" id="KW-0010">Activator</keyword>
<dbReference type="Proteomes" id="UP000285517">
    <property type="component" value="Chromosome"/>
</dbReference>
<evidence type="ECO:0000259" key="9">
    <source>
        <dbReference type="PROSITE" id="PS51192"/>
    </source>
</evidence>
<dbReference type="KEGG" id="aev:EI546_01845"/>
<evidence type="ECO:0000256" key="4">
    <source>
        <dbReference type="ARBA" id="ARBA00022840"/>
    </source>
</evidence>
<dbReference type="GO" id="GO:0006355">
    <property type="term" value="P:regulation of DNA-templated transcription"/>
    <property type="evidence" value="ECO:0007669"/>
    <property type="project" value="InterPro"/>
</dbReference>
<organism evidence="11 12">
    <name type="scientific">Aequorivita ciconiae</name>
    <dbReference type="NCBI Taxonomy" id="2494375"/>
    <lineage>
        <taxon>Bacteria</taxon>
        <taxon>Pseudomonadati</taxon>
        <taxon>Bacteroidota</taxon>
        <taxon>Flavobacteriia</taxon>
        <taxon>Flavobacteriales</taxon>
        <taxon>Flavobacteriaceae</taxon>
        <taxon>Aequorivita</taxon>
    </lineage>
</organism>
<proteinExistence type="inferred from homology"/>
<dbReference type="InterPro" id="IPR040765">
    <property type="entry name" value="Tudor_1_RapA"/>
</dbReference>
<feature type="domain" description="Helicase C-terminal" evidence="10">
    <location>
        <begin position="469"/>
        <end position="636"/>
    </location>
</feature>
<protein>
    <submittedName>
        <fullName evidence="11">RNA polymerase-associated protein RapA</fullName>
    </submittedName>
</protein>
<dbReference type="InterPro" id="IPR057342">
    <property type="entry name" value="DEXDc_RapA"/>
</dbReference>
<dbReference type="EMBL" id="CP034951">
    <property type="protein sequence ID" value="QAA83144.1"/>
    <property type="molecule type" value="Genomic_DNA"/>
</dbReference>
<dbReference type="CDD" id="cd18011">
    <property type="entry name" value="DEXDc_RapA"/>
    <property type="match status" value="1"/>
</dbReference>
<dbReference type="InterPro" id="IPR014001">
    <property type="entry name" value="Helicase_ATP-bd"/>
</dbReference>
<keyword evidence="5" id="KW-0805">Transcription regulation</keyword>
<dbReference type="PROSITE" id="PS51194">
    <property type="entry name" value="HELICASE_CTER"/>
    <property type="match status" value="1"/>
</dbReference>
<evidence type="ECO:0000256" key="8">
    <source>
        <dbReference type="ARBA" id="ARBA00023163"/>
    </source>
</evidence>
<dbReference type="PANTHER" id="PTHR45766:SF6">
    <property type="entry name" value="SWI_SNF-RELATED MATRIX-ASSOCIATED ACTIN-DEPENDENT REGULATOR OF CHROMATIN SUBFAMILY A-LIKE PROTEIN 1"/>
    <property type="match status" value="1"/>
</dbReference>
<dbReference type="Pfam" id="PF18339">
    <property type="entry name" value="Tudor_1_RapA"/>
    <property type="match status" value="1"/>
</dbReference>
<evidence type="ECO:0000256" key="6">
    <source>
        <dbReference type="ARBA" id="ARBA00023125"/>
    </source>
</evidence>
<evidence type="ECO:0000256" key="2">
    <source>
        <dbReference type="ARBA" id="ARBA00022801"/>
    </source>
</evidence>
<dbReference type="OrthoDB" id="9814088at2"/>
<dbReference type="Gene3D" id="3.30.360.80">
    <property type="match status" value="1"/>
</dbReference>
<dbReference type="NCBIfam" id="NF003426">
    <property type="entry name" value="PRK04914.1"/>
    <property type="match status" value="1"/>
</dbReference>
<dbReference type="CDD" id="cd18793">
    <property type="entry name" value="SF2_C_SNF"/>
    <property type="match status" value="1"/>
</dbReference>
<dbReference type="InterPro" id="IPR000330">
    <property type="entry name" value="SNF2_N"/>
</dbReference>
<dbReference type="Pfam" id="PF00176">
    <property type="entry name" value="SNF2-rel_dom"/>
    <property type="match status" value="1"/>
</dbReference>
<name>A0A410G784_9FLAO</name>
<dbReference type="InterPro" id="IPR038718">
    <property type="entry name" value="SNF2-like_sf"/>
</dbReference>
<dbReference type="Gene3D" id="3.40.50.10810">
    <property type="entry name" value="Tandem AAA-ATPase domain"/>
    <property type="match status" value="1"/>
</dbReference>
<dbReference type="Pfam" id="PF12137">
    <property type="entry name" value="RapA_C"/>
    <property type="match status" value="1"/>
</dbReference>
<keyword evidence="1" id="KW-0547">Nucleotide-binding</keyword>
<dbReference type="InterPro" id="IPR049730">
    <property type="entry name" value="SNF2/RAD54-like_C"/>
</dbReference>
<dbReference type="PANTHER" id="PTHR45766">
    <property type="entry name" value="DNA ANNEALING HELICASE AND ENDONUCLEASE ZRANB3 FAMILY MEMBER"/>
    <property type="match status" value="1"/>
</dbReference>
<evidence type="ECO:0000313" key="11">
    <source>
        <dbReference type="EMBL" id="QAA83144.1"/>
    </source>
</evidence>
<dbReference type="HAMAP" id="MF_01821">
    <property type="entry name" value="Helicase_RapA"/>
    <property type="match status" value="1"/>
</dbReference>
<dbReference type="SMART" id="SM00487">
    <property type="entry name" value="DEXDc"/>
    <property type="match status" value="1"/>
</dbReference>
<accession>A0A410G784</accession>